<gene>
    <name evidence="1" type="ORF">FB555_001798</name>
</gene>
<dbReference type="Pfam" id="PF12686">
    <property type="entry name" value="DUF3800"/>
    <property type="match status" value="1"/>
</dbReference>
<dbReference type="Proteomes" id="UP000524237">
    <property type="component" value="Unassembled WGS sequence"/>
</dbReference>
<protein>
    <recommendedName>
        <fullName evidence="3">DUF3800 domain-containing protein</fullName>
    </recommendedName>
</protein>
<dbReference type="AlphaFoldDB" id="A0A7W3PPN6"/>
<dbReference type="RefSeq" id="WP_182485107.1">
    <property type="nucleotide sequence ID" value="NZ_JACGWU010000006.1"/>
</dbReference>
<evidence type="ECO:0008006" key="3">
    <source>
        <dbReference type="Google" id="ProtNLM"/>
    </source>
</evidence>
<evidence type="ECO:0000313" key="1">
    <source>
        <dbReference type="EMBL" id="MBA8829682.1"/>
    </source>
</evidence>
<evidence type="ECO:0000313" key="2">
    <source>
        <dbReference type="Proteomes" id="UP000524237"/>
    </source>
</evidence>
<comment type="caution">
    <text evidence="1">The sequence shown here is derived from an EMBL/GenBank/DDBJ whole genome shotgun (WGS) entry which is preliminary data.</text>
</comment>
<proteinExistence type="predicted"/>
<dbReference type="InterPro" id="IPR024524">
    <property type="entry name" value="DUF3800"/>
</dbReference>
<sequence>MYLCYADDSGDNTSRSITAVLVEDKNWSSLMEKWLEGRAYLTKTWGVRKHAELHALELGTQRGSFCETEAQERLFIHDARRRAYEIMASSLARVDGLVTFTVASREKRLPMVYTLFIEKLEQWAASRQTNVMVLLDGPDGNTFVGGENNAETRQQKWVAAQKHAQPHRRIHRDLDIATRRVIEDVIMQDSKQSQII</sequence>
<reference evidence="1 2" key="1">
    <citation type="submission" date="2020-07" db="EMBL/GenBank/DDBJ databases">
        <title>Sequencing the genomes of 1000 actinobacteria strains.</title>
        <authorList>
            <person name="Klenk H.-P."/>
        </authorList>
    </citation>
    <scope>NUCLEOTIDE SEQUENCE [LARGE SCALE GENOMIC DNA]</scope>
    <source>
        <strain evidence="1 2">DSM 23737</strain>
    </source>
</reference>
<accession>A0A7W3PPN6</accession>
<dbReference type="EMBL" id="JACGWU010000006">
    <property type="protein sequence ID" value="MBA8829682.1"/>
    <property type="molecule type" value="Genomic_DNA"/>
</dbReference>
<organism evidence="1 2">
    <name type="scientific">Alpinimonas psychrophila</name>
    <dbReference type="NCBI Taxonomy" id="748908"/>
    <lineage>
        <taxon>Bacteria</taxon>
        <taxon>Bacillati</taxon>
        <taxon>Actinomycetota</taxon>
        <taxon>Actinomycetes</taxon>
        <taxon>Micrococcales</taxon>
        <taxon>Microbacteriaceae</taxon>
        <taxon>Alpinimonas</taxon>
    </lineage>
</organism>
<name>A0A7W3PPN6_9MICO</name>
<keyword evidence="2" id="KW-1185">Reference proteome</keyword>